<accession>A0ABU0S271</accession>
<dbReference type="PANTHER" id="PTHR43085">
    <property type="entry name" value="HEXOKINASE FAMILY MEMBER"/>
    <property type="match status" value="1"/>
</dbReference>
<dbReference type="GO" id="GO:0008865">
    <property type="term" value="F:fructokinase activity"/>
    <property type="evidence" value="ECO:0007669"/>
    <property type="project" value="UniProtKB-EC"/>
</dbReference>
<dbReference type="InterPro" id="IPR011611">
    <property type="entry name" value="PfkB_dom"/>
</dbReference>
<dbReference type="EMBL" id="JAUSZT010000001">
    <property type="protein sequence ID" value="MDQ0994880.1"/>
    <property type="molecule type" value="Genomic_DNA"/>
</dbReference>
<evidence type="ECO:0000256" key="5">
    <source>
        <dbReference type="ARBA" id="ARBA00022840"/>
    </source>
</evidence>
<organism evidence="7 8">
    <name type="scientific">Phyllobacterium ifriqiyense</name>
    <dbReference type="NCBI Taxonomy" id="314238"/>
    <lineage>
        <taxon>Bacteria</taxon>
        <taxon>Pseudomonadati</taxon>
        <taxon>Pseudomonadota</taxon>
        <taxon>Alphaproteobacteria</taxon>
        <taxon>Hyphomicrobiales</taxon>
        <taxon>Phyllobacteriaceae</taxon>
        <taxon>Phyllobacterium</taxon>
    </lineage>
</organism>
<dbReference type="InterPro" id="IPR050306">
    <property type="entry name" value="PfkB_Carbo_kinase"/>
</dbReference>
<dbReference type="CDD" id="cd01167">
    <property type="entry name" value="bac_FRK"/>
    <property type="match status" value="1"/>
</dbReference>
<keyword evidence="2 7" id="KW-0808">Transferase</keyword>
<reference evidence="7 8" key="1">
    <citation type="submission" date="2023-07" db="EMBL/GenBank/DDBJ databases">
        <title>Comparative genomics of wheat-associated soil bacteria to identify genetic determinants of phenazine resistance.</title>
        <authorList>
            <person name="Mouncey N."/>
        </authorList>
    </citation>
    <scope>NUCLEOTIDE SEQUENCE [LARGE SCALE GENOMIC DNA]</scope>
    <source>
        <strain evidence="7 8">W4I11</strain>
    </source>
</reference>
<feature type="domain" description="Carbohydrate kinase PfkB" evidence="6">
    <location>
        <begin position="2"/>
        <end position="306"/>
    </location>
</feature>
<dbReference type="Gene3D" id="3.40.1190.20">
    <property type="match status" value="1"/>
</dbReference>
<keyword evidence="8" id="KW-1185">Reference proteome</keyword>
<dbReference type="PANTHER" id="PTHR43085:SF1">
    <property type="entry name" value="PSEUDOURIDINE KINASE-RELATED"/>
    <property type="match status" value="1"/>
</dbReference>
<dbReference type="PROSITE" id="PS00584">
    <property type="entry name" value="PFKB_KINASES_2"/>
    <property type="match status" value="1"/>
</dbReference>
<dbReference type="InterPro" id="IPR029056">
    <property type="entry name" value="Ribokinase-like"/>
</dbReference>
<comment type="caution">
    <text evidence="7">The sequence shown here is derived from an EMBL/GenBank/DDBJ whole genome shotgun (WGS) entry which is preliminary data.</text>
</comment>
<evidence type="ECO:0000256" key="2">
    <source>
        <dbReference type="ARBA" id="ARBA00022679"/>
    </source>
</evidence>
<dbReference type="SUPFAM" id="SSF53613">
    <property type="entry name" value="Ribokinase-like"/>
    <property type="match status" value="1"/>
</dbReference>
<dbReference type="Pfam" id="PF00294">
    <property type="entry name" value="PfkB"/>
    <property type="match status" value="1"/>
</dbReference>
<evidence type="ECO:0000313" key="8">
    <source>
        <dbReference type="Proteomes" id="UP001237780"/>
    </source>
</evidence>
<keyword evidence="5" id="KW-0067">ATP-binding</keyword>
<evidence type="ECO:0000256" key="4">
    <source>
        <dbReference type="ARBA" id="ARBA00022777"/>
    </source>
</evidence>
<sequence length="311" mass="33342">MILCCGEALIDMLPRQTGAGEAAFAPYVGGAVFNTAIALGRLGVPTEFFSGISSDFFGQMLRDSLAQNHVGTRYAHISPQPTTLAFVRLVDGQASYIFYDENSAGRSLTTDHLPVLDDNVTTVQFGAISLIPEPCGATYEALMAREHEKRVIVLDPNIRPGFIPDKEKHLARMRRMIAMTDIVKISDEDMRWFGEAGTMDEIAKRWIVAADQQGPKLILVTHGADGVTGYTQDQTVHVDAQRVEVVDTVGAGDTFTAGVLASLQEAGLLTKTALPALTQQQISAALTLGAKAAAVTVSRAGANPPWRSELG</sequence>
<keyword evidence="4" id="KW-0418">Kinase</keyword>
<proteinExistence type="inferred from homology"/>
<evidence type="ECO:0000256" key="1">
    <source>
        <dbReference type="ARBA" id="ARBA00010688"/>
    </source>
</evidence>
<evidence type="ECO:0000259" key="6">
    <source>
        <dbReference type="Pfam" id="PF00294"/>
    </source>
</evidence>
<dbReference type="RefSeq" id="WP_115053667.1">
    <property type="nucleotide sequence ID" value="NZ_JAUSZT010000001.1"/>
</dbReference>
<evidence type="ECO:0000313" key="7">
    <source>
        <dbReference type="EMBL" id="MDQ0994880.1"/>
    </source>
</evidence>
<protein>
    <submittedName>
        <fullName evidence="7">Fructokinase</fullName>
        <ecNumber evidence="7">2.7.1.4</ecNumber>
    </submittedName>
</protein>
<gene>
    <name evidence="7" type="ORF">QFZ34_000057</name>
</gene>
<dbReference type="EC" id="2.7.1.4" evidence="7"/>
<keyword evidence="3" id="KW-0547">Nucleotide-binding</keyword>
<evidence type="ECO:0000256" key="3">
    <source>
        <dbReference type="ARBA" id="ARBA00022741"/>
    </source>
</evidence>
<dbReference type="InterPro" id="IPR002173">
    <property type="entry name" value="Carboh/pur_kinase_PfkB_CS"/>
</dbReference>
<comment type="similarity">
    <text evidence="1">Belongs to the carbohydrate kinase PfkB family.</text>
</comment>
<name>A0ABU0S271_9HYPH</name>
<dbReference type="Proteomes" id="UP001237780">
    <property type="component" value="Unassembled WGS sequence"/>
</dbReference>